<evidence type="ECO:0000313" key="12">
    <source>
        <dbReference type="EMBL" id="SCL24733.1"/>
    </source>
</evidence>
<dbReference type="InterPro" id="IPR000682">
    <property type="entry name" value="PCMT"/>
</dbReference>
<evidence type="ECO:0000256" key="6">
    <source>
        <dbReference type="ARBA" id="ARBA00022603"/>
    </source>
</evidence>
<sequence>MAGSALDTISEIDSSPEEARARLVDLLLADGRITSPEVEAAFRRVPRHLFAPGGVSVDAAYADDVVITKRGPDGRATSSISAPWLQAMMLEAARLRPGGRVLEIGSGGYNAALIAEAVGPRGMVTSIDIDSDIVANARTALDIAGYPDVHVVQADADTGWPARAPYDAIVVTVEASDIPPAWTDQLASDGVLVVPLRMRGNTRCLTLARDGDHLTATDAILCGFVPMQGAGANPVTRRALRGDDVTLRIDDPETRALDLDALTPALDGPGVDAWSEVTIAPATPFESLHLWLASQPHPYGLLAVDRDRAADMDPQNWVSCPALLTGDSIAYLTIRQLDDSTWEFGARGYGSDAAPLTQLVVDLITVWDRDHRKQPGPDIRVYPTGVTIPPTAQPQLLVPRHHTTAAITWTAGDQR</sequence>
<evidence type="ECO:0000256" key="9">
    <source>
        <dbReference type="ARBA" id="ARBA00030757"/>
    </source>
</evidence>
<dbReference type="GO" id="GO:0005737">
    <property type="term" value="C:cytoplasm"/>
    <property type="evidence" value="ECO:0007669"/>
    <property type="project" value="UniProtKB-SubCell"/>
</dbReference>
<dbReference type="InterPro" id="IPR027573">
    <property type="entry name" value="Methyltran_FxLD"/>
</dbReference>
<protein>
    <recommendedName>
        <fullName evidence="4">Protein-L-isoaspartate O-methyltransferase</fullName>
        <ecNumber evidence="3">2.1.1.77</ecNumber>
    </recommendedName>
    <alternativeName>
        <fullName evidence="11">L-isoaspartyl protein carboxyl methyltransferase</fullName>
    </alternativeName>
    <alternativeName>
        <fullName evidence="9">Protein L-isoaspartyl methyltransferase</fullName>
    </alternativeName>
    <alternativeName>
        <fullName evidence="10">Protein-beta-aspartate methyltransferase</fullName>
    </alternativeName>
</protein>
<accession>A0A1C6S5L1</accession>
<comment type="subcellular location">
    <subcellularLocation>
        <location evidence="1">Cytoplasm</location>
    </subcellularLocation>
</comment>
<comment type="similarity">
    <text evidence="2">Belongs to the methyltransferase superfamily. L-isoaspartyl/D-aspartyl protein methyltransferase family.</text>
</comment>
<dbReference type="PANTHER" id="PTHR11579">
    <property type="entry name" value="PROTEIN-L-ISOASPARTATE O-METHYLTRANSFERASE"/>
    <property type="match status" value="1"/>
</dbReference>
<reference evidence="13" key="1">
    <citation type="submission" date="2016-06" db="EMBL/GenBank/DDBJ databases">
        <authorList>
            <person name="Varghese N."/>
        </authorList>
    </citation>
    <scope>NUCLEOTIDE SEQUENCE [LARGE SCALE GENOMIC DNA]</scope>
    <source>
        <strain evidence="13">DSM 46123</strain>
    </source>
</reference>
<keyword evidence="7 12" id="KW-0808">Transferase</keyword>
<dbReference type="EMBL" id="FMHU01000002">
    <property type="protein sequence ID" value="SCL24733.1"/>
    <property type="molecule type" value="Genomic_DNA"/>
</dbReference>
<evidence type="ECO:0000256" key="5">
    <source>
        <dbReference type="ARBA" id="ARBA00022490"/>
    </source>
</evidence>
<dbReference type="Proteomes" id="UP000198906">
    <property type="component" value="Unassembled WGS sequence"/>
</dbReference>
<keyword evidence="8" id="KW-0949">S-adenosyl-L-methionine</keyword>
<dbReference type="InterPro" id="IPR029063">
    <property type="entry name" value="SAM-dependent_MTases_sf"/>
</dbReference>
<dbReference type="STRING" id="47866.GA0074694_4016"/>
<keyword evidence="13" id="KW-1185">Reference proteome</keyword>
<keyword evidence="5" id="KW-0963">Cytoplasm</keyword>
<dbReference type="CDD" id="cd02440">
    <property type="entry name" value="AdoMet_MTases"/>
    <property type="match status" value="1"/>
</dbReference>
<dbReference type="PANTHER" id="PTHR11579:SF0">
    <property type="entry name" value="PROTEIN-L-ISOASPARTATE(D-ASPARTATE) O-METHYLTRANSFERASE"/>
    <property type="match status" value="1"/>
</dbReference>
<dbReference type="SUPFAM" id="SSF53335">
    <property type="entry name" value="S-adenosyl-L-methionine-dependent methyltransferases"/>
    <property type="match status" value="1"/>
</dbReference>
<dbReference type="Pfam" id="PF01135">
    <property type="entry name" value="PCMT"/>
    <property type="match status" value="1"/>
</dbReference>
<keyword evidence="6 12" id="KW-0489">Methyltransferase</keyword>
<evidence type="ECO:0000256" key="1">
    <source>
        <dbReference type="ARBA" id="ARBA00004496"/>
    </source>
</evidence>
<evidence type="ECO:0000256" key="4">
    <source>
        <dbReference type="ARBA" id="ARBA00013346"/>
    </source>
</evidence>
<dbReference type="AlphaFoldDB" id="A0A1C6S5L1"/>
<evidence type="ECO:0000256" key="8">
    <source>
        <dbReference type="ARBA" id="ARBA00022691"/>
    </source>
</evidence>
<evidence type="ECO:0000313" key="13">
    <source>
        <dbReference type="Proteomes" id="UP000198906"/>
    </source>
</evidence>
<evidence type="ECO:0000256" key="2">
    <source>
        <dbReference type="ARBA" id="ARBA00005369"/>
    </source>
</evidence>
<dbReference type="GO" id="GO:0004719">
    <property type="term" value="F:protein-L-isoaspartate (D-aspartate) O-methyltransferase activity"/>
    <property type="evidence" value="ECO:0007669"/>
    <property type="project" value="UniProtKB-EC"/>
</dbReference>
<proteinExistence type="inferred from homology"/>
<evidence type="ECO:0000256" key="7">
    <source>
        <dbReference type="ARBA" id="ARBA00022679"/>
    </source>
</evidence>
<evidence type="ECO:0000256" key="11">
    <source>
        <dbReference type="ARBA" id="ARBA00031350"/>
    </source>
</evidence>
<evidence type="ECO:0000256" key="3">
    <source>
        <dbReference type="ARBA" id="ARBA00011890"/>
    </source>
</evidence>
<dbReference type="GO" id="GO:0032259">
    <property type="term" value="P:methylation"/>
    <property type="evidence" value="ECO:0007669"/>
    <property type="project" value="UniProtKB-KW"/>
</dbReference>
<gene>
    <name evidence="12" type="ORF">GA0074694_4016</name>
</gene>
<name>A0A1C6S5L1_9ACTN</name>
<organism evidence="12 13">
    <name type="scientific">Micromonospora inyonensis</name>
    <dbReference type="NCBI Taxonomy" id="47866"/>
    <lineage>
        <taxon>Bacteria</taxon>
        <taxon>Bacillati</taxon>
        <taxon>Actinomycetota</taxon>
        <taxon>Actinomycetes</taxon>
        <taxon>Micromonosporales</taxon>
        <taxon>Micromonosporaceae</taxon>
        <taxon>Micromonospora</taxon>
    </lineage>
</organism>
<dbReference type="Gene3D" id="3.40.50.150">
    <property type="entry name" value="Vaccinia Virus protein VP39"/>
    <property type="match status" value="1"/>
</dbReference>
<dbReference type="NCBIfam" id="TIGR04364">
    <property type="entry name" value="methyltran_FxLD"/>
    <property type="match status" value="1"/>
</dbReference>
<evidence type="ECO:0000256" key="10">
    <source>
        <dbReference type="ARBA" id="ARBA00031323"/>
    </source>
</evidence>
<dbReference type="EC" id="2.1.1.77" evidence="3"/>
<dbReference type="RefSeq" id="WP_091460524.1">
    <property type="nucleotide sequence ID" value="NZ_FMHU01000002.1"/>
</dbReference>